<accession>A0A4Y2MD59</accession>
<name>A0A4Y2MD59_ARAVE</name>
<dbReference type="EMBL" id="BGPR01007199">
    <property type="protein sequence ID" value="GBN25058.1"/>
    <property type="molecule type" value="Genomic_DNA"/>
</dbReference>
<dbReference type="AlphaFoldDB" id="A0A4Y2MD59"/>
<comment type="caution">
    <text evidence="1">The sequence shown here is derived from an EMBL/GenBank/DDBJ whole genome shotgun (WGS) entry which is preliminary data.</text>
</comment>
<evidence type="ECO:0000313" key="1">
    <source>
        <dbReference type="EMBL" id="GBN25058.1"/>
    </source>
</evidence>
<protein>
    <submittedName>
        <fullName evidence="1">Uncharacterized protein</fullName>
    </submittedName>
</protein>
<evidence type="ECO:0000313" key="2">
    <source>
        <dbReference type="Proteomes" id="UP000499080"/>
    </source>
</evidence>
<reference evidence="1 2" key="1">
    <citation type="journal article" date="2019" name="Sci. Rep.">
        <title>Orb-weaving spider Araneus ventricosus genome elucidates the spidroin gene catalogue.</title>
        <authorList>
            <person name="Kono N."/>
            <person name="Nakamura H."/>
            <person name="Ohtoshi R."/>
            <person name="Moran D.A.P."/>
            <person name="Shinohara A."/>
            <person name="Yoshida Y."/>
            <person name="Fujiwara M."/>
            <person name="Mori M."/>
            <person name="Tomita M."/>
            <person name="Arakawa K."/>
        </authorList>
    </citation>
    <scope>NUCLEOTIDE SEQUENCE [LARGE SCALE GENOMIC DNA]</scope>
</reference>
<keyword evidence="2" id="KW-1185">Reference proteome</keyword>
<dbReference type="Proteomes" id="UP000499080">
    <property type="component" value="Unassembled WGS sequence"/>
</dbReference>
<gene>
    <name evidence="1" type="ORF">AVEN_65057_1</name>
</gene>
<sequence>MWMFAISFEFKTPLKITSISSKLMKAPGTEFQTNLKASDDRGILRSIQVNLIKLQQQCNSLSTPPTRTLLFSQILYKLEVVAIKKKRTLIRTCTASFLLNIRADLEIQ</sequence>
<proteinExistence type="predicted"/>
<organism evidence="1 2">
    <name type="scientific">Araneus ventricosus</name>
    <name type="common">Orbweaver spider</name>
    <name type="synonym">Epeira ventricosa</name>
    <dbReference type="NCBI Taxonomy" id="182803"/>
    <lineage>
        <taxon>Eukaryota</taxon>
        <taxon>Metazoa</taxon>
        <taxon>Ecdysozoa</taxon>
        <taxon>Arthropoda</taxon>
        <taxon>Chelicerata</taxon>
        <taxon>Arachnida</taxon>
        <taxon>Araneae</taxon>
        <taxon>Araneomorphae</taxon>
        <taxon>Entelegynae</taxon>
        <taxon>Araneoidea</taxon>
        <taxon>Araneidae</taxon>
        <taxon>Araneus</taxon>
    </lineage>
</organism>